<dbReference type="Proteomes" id="UP000051804">
    <property type="component" value="Unassembled WGS sequence"/>
</dbReference>
<keyword evidence="1" id="KW-0812">Transmembrane</keyword>
<dbReference type="InterPro" id="IPR016747">
    <property type="entry name" value="Phosphotransbutyrylase"/>
</dbReference>
<dbReference type="EMBL" id="AZDJ01000026">
    <property type="protein sequence ID" value="KRK71722.1"/>
    <property type="molecule type" value="Genomic_DNA"/>
</dbReference>
<organism evidence="3 4">
    <name type="scientific">Lacticaseibacillus nasuensis JCM 17158</name>
    <dbReference type="NCBI Taxonomy" id="1291734"/>
    <lineage>
        <taxon>Bacteria</taxon>
        <taxon>Bacillati</taxon>
        <taxon>Bacillota</taxon>
        <taxon>Bacilli</taxon>
        <taxon>Lactobacillales</taxon>
        <taxon>Lactobacillaceae</taxon>
        <taxon>Lacticaseibacillus</taxon>
    </lineage>
</organism>
<feature type="transmembrane region" description="Helical" evidence="1">
    <location>
        <begin position="12"/>
        <end position="31"/>
    </location>
</feature>
<reference evidence="3 4" key="1">
    <citation type="journal article" date="2015" name="Genome Announc.">
        <title>Expanding the biotechnology potential of lactobacilli through comparative genomics of 213 strains and associated genera.</title>
        <authorList>
            <person name="Sun Z."/>
            <person name="Harris H.M."/>
            <person name="McCann A."/>
            <person name="Guo C."/>
            <person name="Argimon S."/>
            <person name="Zhang W."/>
            <person name="Yang X."/>
            <person name="Jeffery I.B."/>
            <person name="Cooney J.C."/>
            <person name="Kagawa T.F."/>
            <person name="Liu W."/>
            <person name="Song Y."/>
            <person name="Salvetti E."/>
            <person name="Wrobel A."/>
            <person name="Rasinkangas P."/>
            <person name="Parkhill J."/>
            <person name="Rea M.C."/>
            <person name="O'Sullivan O."/>
            <person name="Ritari J."/>
            <person name="Douillard F.P."/>
            <person name="Paul Ross R."/>
            <person name="Yang R."/>
            <person name="Briner A.E."/>
            <person name="Felis G.E."/>
            <person name="de Vos W.M."/>
            <person name="Barrangou R."/>
            <person name="Klaenhammer T.R."/>
            <person name="Caufield P.W."/>
            <person name="Cui Y."/>
            <person name="Zhang H."/>
            <person name="O'Toole P.W."/>
        </authorList>
    </citation>
    <scope>NUCLEOTIDE SEQUENCE [LARGE SCALE GENOMIC DNA]</scope>
    <source>
        <strain evidence="3 4">JCM 17158</strain>
    </source>
</reference>
<dbReference type="STRING" id="1291734.FD02_GL001966"/>
<accession>A0A0R1JV91</accession>
<dbReference type="PIRSF" id="PIRSF019083">
    <property type="entry name" value="UCP019083_VanZ"/>
    <property type="match status" value="1"/>
</dbReference>
<feature type="transmembrane region" description="Helical" evidence="1">
    <location>
        <begin position="107"/>
        <end position="124"/>
    </location>
</feature>
<dbReference type="AlphaFoldDB" id="A0A0R1JV91"/>
<feature type="transmembrane region" description="Helical" evidence="1">
    <location>
        <begin position="83"/>
        <end position="100"/>
    </location>
</feature>
<evidence type="ECO:0000256" key="1">
    <source>
        <dbReference type="SAM" id="Phobius"/>
    </source>
</evidence>
<keyword evidence="1" id="KW-0472">Membrane</keyword>
<dbReference type="PATRIC" id="fig|1291734.4.peg.2018"/>
<evidence type="ECO:0000259" key="2">
    <source>
        <dbReference type="Pfam" id="PF04892"/>
    </source>
</evidence>
<feature type="domain" description="VanZ-like" evidence="2">
    <location>
        <begin position="12"/>
        <end position="158"/>
    </location>
</feature>
<feature type="transmembrane region" description="Helical" evidence="1">
    <location>
        <begin position="144"/>
        <end position="160"/>
    </location>
</feature>
<evidence type="ECO:0000313" key="4">
    <source>
        <dbReference type="Proteomes" id="UP000051804"/>
    </source>
</evidence>
<dbReference type="NCBIfam" id="NF037970">
    <property type="entry name" value="vanZ_1"/>
    <property type="match status" value="1"/>
</dbReference>
<protein>
    <submittedName>
        <fullName evidence="3">Integral membrane protein</fullName>
    </submittedName>
</protein>
<comment type="caution">
    <text evidence="3">The sequence shown here is derived from an EMBL/GenBank/DDBJ whole genome shotgun (WGS) entry which is preliminary data.</text>
</comment>
<keyword evidence="1" id="KW-1133">Transmembrane helix</keyword>
<sequence>MEVGKMRKQRKWWLVMGAVVVVLFISSSMTYGQQTLIPLLQRLLARQPGRGLLSGIDFTYAGTRISIRHLGYFAFIEFFLRKSAHVAIYFLLGLAGSFGLQKRVTPTWLRAVLTVLACAGVAAFDEFHQLLTGGRSPLFQDVMLDTVAAAVAVGLGLLLTRRRR</sequence>
<proteinExistence type="predicted"/>
<evidence type="ECO:0000313" key="3">
    <source>
        <dbReference type="EMBL" id="KRK71722.1"/>
    </source>
</evidence>
<keyword evidence="4" id="KW-1185">Reference proteome</keyword>
<dbReference type="InterPro" id="IPR006976">
    <property type="entry name" value="VanZ-like"/>
</dbReference>
<dbReference type="Pfam" id="PF04892">
    <property type="entry name" value="VanZ"/>
    <property type="match status" value="1"/>
</dbReference>
<name>A0A0R1JV91_9LACO</name>
<gene>
    <name evidence="3" type="ORF">FD02_GL001966</name>
</gene>